<name>A0A1Y2SAK2_9GAMM</name>
<gene>
    <name evidence="1" type="ORF">Xvie_03626</name>
</gene>
<keyword evidence="2" id="KW-1185">Reference proteome</keyword>
<organism evidence="1 2">
    <name type="scientific">Xenorhabdus vietnamensis</name>
    <dbReference type="NCBI Taxonomy" id="351656"/>
    <lineage>
        <taxon>Bacteria</taxon>
        <taxon>Pseudomonadati</taxon>
        <taxon>Pseudomonadota</taxon>
        <taxon>Gammaproteobacteria</taxon>
        <taxon>Enterobacterales</taxon>
        <taxon>Morganellaceae</taxon>
        <taxon>Xenorhabdus</taxon>
    </lineage>
</organism>
<sequence>MPIRLDTRHYVTHHSTPQPVHHPRVTCDEDELAAFLRTRSRSLGIRSGDPEQLVAQWQHQPKQASFLTITQTLLAELALPCGESLELVLFCHWSTDCEFGHSISNYIVDQCKAQSAFAFAISDSGPVAPFVAYALIRQWSLTTGRALVVTVDQSSHLHHSVLLSDHLTDNVGAAMVWSCAEGNGLFSGYYSVASNAGFSHGEWVATLQAVCPFDLSKARIVTDTSSQAYWPAGHLATVFDDGAPSAWPFHLAKPWLAELSDTSVSLSGLVLCRTYRDTTHLLWFYSENSHENN</sequence>
<protein>
    <recommendedName>
        <fullName evidence="3">Beta-ketoacyl-[acyl-carrier-protein] synthase III N-terminal domain-containing protein</fullName>
    </recommendedName>
</protein>
<proteinExistence type="predicted"/>
<dbReference type="Proteomes" id="UP000194350">
    <property type="component" value="Unassembled WGS sequence"/>
</dbReference>
<evidence type="ECO:0000313" key="2">
    <source>
        <dbReference type="Proteomes" id="UP000194350"/>
    </source>
</evidence>
<evidence type="ECO:0000313" key="1">
    <source>
        <dbReference type="EMBL" id="OTA14535.1"/>
    </source>
</evidence>
<accession>A0A1Y2SAK2</accession>
<dbReference type="EMBL" id="MUBJ01000028">
    <property type="protein sequence ID" value="OTA14535.1"/>
    <property type="molecule type" value="Genomic_DNA"/>
</dbReference>
<comment type="caution">
    <text evidence="1">The sequence shown here is derived from an EMBL/GenBank/DDBJ whole genome shotgun (WGS) entry which is preliminary data.</text>
</comment>
<dbReference type="AlphaFoldDB" id="A0A1Y2SAK2"/>
<evidence type="ECO:0008006" key="3">
    <source>
        <dbReference type="Google" id="ProtNLM"/>
    </source>
</evidence>
<dbReference type="STRING" id="351656.Xvie_03626"/>
<reference evidence="1 2" key="1">
    <citation type="submission" date="2016-10" db="EMBL/GenBank/DDBJ databases">
        <title>Systematic genetic and metabolomic analysis of Xenorhabdus and Photorhabdus spp., highlights the requirements for a dual symbiotic and pathogenic life style.</title>
        <authorList>
            <person name="Tobias N.J."/>
            <person name="Wolff H."/>
            <person name="Djahanschiri B."/>
            <person name="Pidot S.J."/>
            <person name="Stinear T.P."/>
            <person name="Ebersberger I."/>
            <person name="Bode H.B."/>
        </authorList>
    </citation>
    <scope>NUCLEOTIDE SEQUENCE [LARGE SCALE GENOMIC DNA]</scope>
    <source>
        <strain evidence="1 2">DSM 22392</strain>
    </source>
</reference>